<feature type="compositionally biased region" description="Basic and acidic residues" evidence="1">
    <location>
        <begin position="260"/>
        <end position="277"/>
    </location>
</feature>
<dbReference type="AlphaFoldDB" id="A0AA88KJJ9"/>
<proteinExistence type="predicted"/>
<comment type="caution">
    <text evidence="3">The sequence shown here is derived from an EMBL/GenBank/DDBJ whole genome shotgun (WGS) entry which is preliminary data.</text>
</comment>
<name>A0AA88KJJ9_NAELO</name>
<feature type="transmembrane region" description="Helical" evidence="2">
    <location>
        <begin position="135"/>
        <end position="160"/>
    </location>
</feature>
<reference evidence="3 4" key="1">
    <citation type="journal article" date="2018" name="BMC Genomics">
        <title>The genome of Naegleria lovaniensis, the basis for a comparative approach to unravel pathogenicity factors of the human pathogenic amoeba N. fowleri.</title>
        <authorList>
            <person name="Liechti N."/>
            <person name="Schurch N."/>
            <person name="Bruggmann R."/>
            <person name="Wittwer M."/>
        </authorList>
    </citation>
    <scope>NUCLEOTIDE SEQUENCE [LARGE SCALE GENOMIC DNA]</scope>
    <source>
        <strain evidence="3 4">ATCC 30569</strain>
    </source>
</reference>
<evidence type="ECO:0000256" key="2">
    <source>
        <dbReference type="SAM" id="Phobius"/>
    </source>
</evidence>
<feature type="transmembrane region" description="Helical" evidence="2">
    <location>
        <begin position="49"/>
        <end position="77"/>
    </location>
</feature>
<sequence length="277" mass="31677">MMLPDDQNHINHTVTVLANQTTTTPENISPIPTYVQQLRDKHAFQIESLISIFACLVFVLAHSAWTFLYLLFVGFASPIPGFSSGIQPEILKRHKSYLTYDLIVAGCELFMFGWFVAACVKTFKTKPIPSKSKFFIVNIFMHFVHLVLYFFACVDLALIIGEFKTNGLYNSWVQAACALGFLGTLWWVMSFVLSILQYDFWSRNGVVMTSGMIHELNQAANVQPAQHDDYISIHEEEEPRETRNELTFVDMNSSTTSDRNLNDEHVDHYEDRPKMSA</sequence>
<evidence type="ECO:0000313" key="3">
    <source>
        <dbReference type="EMBL" id="KAG2374977.1"/>
    </source>
</evidence>
<keyword evidence="4" id="KW-1185">Reference proteome</keyword>
<dbReference type="GeneID" id="68102805"/>
<feature type="transmembrane region" description="Helical" evidence="2">
    <location>
        <begin position="172"/>
        <end position="196"/>
    </location>
</feature>
<dbReference type="RefSeq" id="XP_044544151.1">
    <property type="nucleotide sequence ID" value="XM_044685886.1"/>
</dbReference>
<dbReference type="Proteomes" id="UP000816034">
    <property type="component" value="Unassembled WGS sequence"/>
</dbReference>
<feature type="transmembrane region" description="Helical" evidence="2">
    <location>
        <begin position="97"/>
        <end position="123"/>
    </location>
</feature>
<feature type="region of interest" description="Disordered" evidence="1">
    <location>
        <begin position="253"/>
        <end position="277"/>
    </location>
</feature>
<keyword evidence="2" id="KW-1133">Transmembrane helix</keyword>
<evidence type="ECO:0000256" key="1">
    <source>
        <dbReference type="SAM" id="MobiDB-lite"/>
    </source>
</evidence>
<keyword evidence="2" id="KW-0812">Transmembrane</keyword>
<accession>A0AA88KJJ9</accession>
<dbReference type="EMBL" id="PYSW02000041">
    <property type="protein sequence ID" value="KAG2374977.1"/>
    <property type="molecule type" value="Genomic_DNA"/>
</dbReference>
<gene>
    <name evidence="3" type="ORF">C9374_010351</name>
</gene>
<evidence type="ECO:0000313" key="4">
    <source>
        <dbReference type="Proteomes" id="UP000816034"/>
    </source>
</evidence>
<protein>
    <submittedName>
        <fullName evidence="3">Uncharacterized protein</fullName>
    </submittedName>
</protein>
<keyword evidence="2" id="KW-0472">Membrane</keyword>
<organism evidence="3 4">
    <name type="scientific">Naegleria lovaniensis</name>
    <name type="common">Amoeba</name>
    <dbReference type="NCBI Taxonomy" id="51637"/>
    <lineage>
        <taxon>Eukaryota</taxon>
        <taxon>Discoba</taxon>
        <taxon>Heterolobosea</taxon>
        <taxon>Tetramitia</taxon>
        <taxon>Eutetramitia</taxon>
        <taxon>Vahlkampfiidae</taxon>
        <taxon>Naegleria</taxon>
    </lineage>
</organism>